<organism evidence="1 2">
    <name type="scientific">Natrinema soli</name>
    <dbReference type="NCBI Taxonomy" id="1930624"/>
    <lineage>
        <taxon>Archaea</taxon>
        <taxon>Methanobacteriati</taxon>
        <taxon>Methanobacteriota</taxon>
        <taxon>Stenosarchaea group</taxon>
        <taxon>Halobacteria</taxon>
        <taxon>Halobacteriales</taxon>
        <taxon>Natrialbaceae</taxon>
        <taxon>Natrinema</taxon>
    </lineage>
</organism>
<reference evidence="1 2" key="1">
    <citation type="journal article" date="2019" name="Int. J. Syst. Evol. Microbiol.">
        <title>The Global Catalogue of Microorganisms (GCM) 10K type strain sequencing project: providing services to taxonomists for standard genome sequencing and annotation.</title>
        <authorList>
            <consortium name="The Broad Institute Genomics Platform"/>
            <consortium name="The Broad Institute Genome Sequencing Center for Infectious Disease"/>
            <person name="Wu L."/>
            <person name="Ma J."/>
        </authorList>
    </citation>
    <scope>NUCLEOTIDE SEQUENCE [LARGE SCALE GENOMIC DNA]</scope>
    <source>
        <strain evidence="1 2">LMG 29247</strain>
    </source>
</reference>
<name>A0ABD5SMK4_9EURY</name>
<sequence length="83" mass="8972">MDVAILEVVGPPLGLELNRGAIARNIDYSPDYVGRRTDLLVSCGLLHIDEDGGPYYSITDTGEKVLNRDISPDDLEALGPDSE</sequence>
<evidence type="ECO:0000313" key="1">
    <source>
        <dbReference type="EMBL" id="MFC6764621.1"/>
    </source>
</evidence>
<keyword evidence="2" id="KW-1185">Reference proteome</keyword>
<dbReference type="InterPro" id="IPR036390">
    <property type="entry name" value="WH_DNA-bd_sf"/>
</dbReference>
<dbReference type="SUPFAM" id="SSF46785">
    <property type="entry name" value="Winged helix' DNA-binding domain"/>
    <property type="match status" value="1"/>
</dbReference>
<dbReference type="AlphaFoldDB" id="A0ABD5SMK4"/>
<dbReference type="RefSeq" id="WP_273737683.1">
    <property type="nucleotide sequence ID" value="NZ_JAQIVI010000094.1"/>
</dbReference>
<comment type="caution">
    <text evidence="1">The sequence shown here is derived from an EMBL/GenBank/DDBJ whole genome shotgun (WGS) entry which is preliminary data.</text>
</comment>
<evidence type="ECO:0000313" key="2">
    <source>
        <dbReference type="Proteomes" id="UP001596383"/>
    </source>
</evidence>
<dbReference type="Gene3D" id="1.10.10.10">
    <property type="entry name" value="Winged helix-like DNA-binding domain superfamily/Winged helix DNA-binding domain"/>
    <property type="match status" value="1"/>
</dbReference>
<dbReference type="InterPro" id="IPR036388">
    <property type="entry name" value="WH-like_DNA-bd_sf"/>
</dbReference>
<dbReference type="EMBL" id="JBHSWV010000094">
    <property type="protein sequence ID" value="MFC6764621.1"/>
    <property type="molecule type" value="Genomic_DNA"/>
</dbReference>
<protein>
    <submittedName>
        <fullName evidence="1">Transcriptional regulator</fullName>
    </submittedName>
</protein>
<dbReference type="Proteomes" id="UP001596383">
    <property type="component" value="Unassembled WGS sequence"/>
</dbReference>
<proteinExistence type="predicted"/>
<accession>A0ABD5SMK4</accession>
<gene>
    <name evidence="1" type="ORF">ACFQE6_06115</name>
</gene>